<evidence type="ECO:0008006" key="3">
    <source>
        <dbReference type="Google" id="ProtNLM"/>
    </source>
</evidence>
<name>A0ABU9X2V6_9MICC</name>
<reference evidence="1 2" key="1">
    <citation type="submission" date="2024-05" db="EMBL/GenBank/DDBJ databases">
        <title>Sinomonas sp. nov., isolated from a waste landfill.</title>
        <authorList>
            <person name="Zhao Y."/>
        </authorList>
    </citation>
    <scope>NUCLEOTIDE SEQUENCE [LARGE SCALE GENOMIC DNA]</scope>
    <source>
        <strain evidence="1 2">CCTCC AB2014300</strain>
    </source>
</reference>
<organism evidence="1 2">
    <name type="scientific">Sinomonas halotolerans</name>
    <dbReference type="NCBI Taxonomy" id="1644133"/>
    <lineage>
        <taxon>Bacteria</taxon>
        <taxon>Bacillati</taxon>
        <taxon>Actinomycetota</taxon>
        <taxon>Actinomycetes</taxon>
        <taxon>Micrococcales</taxon>
        <taxon>Micrococcaceae</taxon>
        <taxon>Sinomonas</taxon>
    </lineage>
</organism>
<gene>
    <name evidence="1" type="ORF">ABCQ75_14660</name>
</gene>
<dbReference type="Proteomes" id="UP001422074">
    <property type="component" value="Unassembled WGS sequence"/>
</dbReference>
<protein>
    <recommendedName>
        <fullName evidence="3">ABM domain-containing protein</fullName>
    </recommendedName>
</protein>
<keyword evidence="2" id="KW-1185">Reference proteome</keyword>
<proteinExistence type="predicted"/>
<comment type="caution">
    <text evidence="1">The sequence shown here is derived from an EMBL/GenBank/DDBJ whole genome shotgun (WGS) entry which is preliminary data.</text>
</comment>
<evidence type="ECO:0000313" key="1">
    <source>
        <dbReference type="EMBL" id="MEN2745767.1"/>
    </source>
</evidence>
<dbReference type="EMBL" id="JBDFRB010000018">
    <property type="protein sequence ID" value="MEN2745767.1"/>
    <property type="molecule type" value="Genomic_DNA"/>
</dbReference>
<evidence type="ECO:0000313" key="2">
    <source>
        <dbReference type="Proteomes" id="UP001422074"/>
    </source>
</evidence>
<sequence>MYMRVSTFKTAPDGSGEPTDETVQRVLAIPGCKGFYYLSGDQGKALALTLWADKDALDGSRDAAKAIRAESAAEQRMEILGVEEYEVLRQEGTG</sequence>
<dbReference type="RefSeq" id="WP_345886316.1">
    <property type="nucleotide sequence ID" value="NZ_JBDFRB010000018.1"/>
</dbReference>
<accession>A0ABU9X2V6</accession>